<feature type="transmembrane region" description="Helical" evidence="1">
    <location>
        <begin position="31"/>
        <end position="58"/>
    </location>
</feature>
<dbReference type="Proteomes" id="UP000215616">
    <property type="component" value="Unassembled WGS sequence"/>
</dbReference>
<evidence type="ECO:0000313" key="3">
    <source>
        <dbReference type="Proteomes" id="UP000215616"/>
    </source>
</evidence>
<accession>A0A258D4N8</accession>
<gene>
    <name evidence="2" type="ORF">B7Z12_11485</name>
</gene>
<organism evidence="2 3">
    <name type="scientific">Caulobacter vibrioides</name>
    <name type="common">Caulobacter crescentus</name>
    <dbReference type="NCBI Taxonomy" id="155892"/>
    <lineage>
        <taxon>Bacteria</taxon>
        <taxon>Pseudomonadati</taxon>
        <taxon>Pseudomonadota</taxon>
        <taxon>Alphaproteobacteria</taxon>
        <taxon>Caulobacterales</taxon>
        <taxon>Caulobacteraceae</taxon>
        <taxon>Caulobacter</taxon>
    </lineage>
</organism>
<keyword evidence="1" id="KW-1133">Transmembrane helix</keyword>
<dbReference type="EMBL" id="NCDQ01000174">
    <property type="protein sequence ID" value="OYX02728.1"/>
    <property type="molecule type" value="Genomic_DNA"/>
</dbReference>
<name>A0A258D4N8_CAUVI</name>
<evidence type="ECO:0000256" key="1">
    <source>
        <dbReference type="SAM" id="Phobius"/>
    </source>
</evidence>
<reference evidence="2 3" key="1">
    <citation type="submission" date="2017-03" db="EMBL/GenBank/DDBJ databases">
        <title>Lifting the veil on microbial sulfur biogeochemistry in mining wastewaters.</title>
        <authorList>
            <person name="Kantor R.S."/>
            <person name="Colenbrander Nelson T."/>
            <person name="Marshall S."/>
            <person name="Bennett D."/>
            <person name="Apte S."/>
            <person name="Camacho D."/>
            <person name="Thomas B.C."/>
            <person name="Warren L.A."/>
            <person name="Banfield J.F."/>
        </authorList>
    </citation>
    <scope>NUCLEOTIDE SEQUENCE [LARGE SCALE GENOMIC DNA]</scope>
    <source>
        <strain evidence="2">32-67-7</strain>
    </source>
</reference>
<protein>
    <submittedName>
        <fullName evidence="2">Uncharacterized protein</fullName>
    </submittedName>
</protein>
<keyword evidence="1" id="KW-0472">Membrane</keyword>
<comment type="caution">
    <text evidence="2">The sequence shown here is derived from an EMBL/GenBank/DDBJ whole genome shotgun (WGS) entry which is preliminary data.</text>
</comment>
<proteinExistence type="predicted"/>
<evidence type="ECO:0000313" key="2">
    <source>
        <dbReference type="EMBL" id="OYX02728.1"/>
    </source>
</evidence>
<keyword evidence="1" id="KW-0812">Transmembrane</keyword>
<feature type="transmembrane region" description="Helical" evidence="1">
    <location>
        <begin position="65"/>
        <end position="84"/>
    </location>
</feature>
<sequence length="134" mass="14419">MVFAFVLPGLSLGEAYYRLAPSIGRQEMGPGFPLLGVTFGVILGWPFVLGAAVAWSILDSLERHFAWTAALVGVLTGLTVSAYAFRDGLFQTHPVAYPLCAAIGLATGLGVWWIAYGRQSRLPQKLAPKTRLVL</sequence>
<feature type="transmembrane region" description="Helical" evidence="1">
    <location>
        <begin position="96"/>
        <end position="116"/>
    </location>
</feature>
<dbReference type="AlphaFoldDB" id="A0A258D4N8"/>